<evidence type="ECO:0000313" key="2">
    <source>
        <dbReference type="Proteomes" id="UP000193920"/>
    </source>
</evidence>
<gene>
    <name evidence="1" type="ORF">LY90DRAFT_504457</name>
</gene>
<reference evidence="1 2" key="1">
    <citation type="submission" date="2016-08" db="EMBL/GenBank/DDBJ databases">
        <title>A Parts List for Fungal Cellulosomes Revealed by Comparative Genomics.</title>
        <authorList>
            <consortium name="DOE Joint Genome Institute"/>
            <person name="Haitjema C.H."/>
            <person name="Gilmore S.P."/>
            <person name="Henske J.K."/>
            <person name="Solomon K.V."/>
            <person name="De Groot R."/>
            <person name="Kuo A."/>
            <person name="Mondo S.J."/>
            <person name="Salamov A.A."/>
            <person name="Labutti K."/>
            <person name="Zhao Z."/>
            <person name="Chiniquy J."/>
            <person name="Barry K."/>
            <person name="Brewer H.M."/>
            <person name="Purvine S.O."/>
            <person name="Wright A.T."/>
            <person name="Boxma B."/>
            <person name="Van Alen T."/>
            <person name="Hackstein J.H."/>
            <person name="Baker S.E."/>
            <person name="Grigoriev I.V."/>
            <person name="O'Malley M.A."/>
        </authorList>
    </citation>
    <scope>NUCLEOTIDE SEQUENCE [LARGE SCALE GENOMIC DNA]</scope>
    <source>
        <strain evidence="1 2">G1</strain>
    </source>
</reference>
<keyword evidence="2" id="KW-1185">Reference proteome</keyword>
<organism evidence="1 2">
    <name type="scientific">Neocallimastix californiae</name>
    <dbReference type="NCBI Taxonomy" id="1754190"/>
    <lineage>
        <taxon>Eukaryota</taxon>
        <taxon>Fungi</taxon>
        <taxon>Fungi incertae sedis</taxon>
        <taxon>Chytridiomycota</taxon>
        <taxon>Chytridiomycota incertae sedis</taxon>
        <taxon>Neocallimastigomycetes</taxon>
        <taxon>Neocallimastigales</taxon>
        <taxon>Neocallimastigaceae</taxon>
        <taxon>Neocallimastix</taxon>
    </lineage>
</organism>
<protein>
    <submittedName>
        <fullName evidence="1">Uncharacterized protein</fullName>
    </submittedName>
</protein>
<dbReference type="EMBL" id="MCOG01000047">
    <property type="protein sequence ID" value="ORY67982.1"/>
    <property type="molecule type" value="Genomic_DNA"/>
</dbReference>
<accession>A0A1Y2E8X1</accession>
<name>A0A1Y2E8X1_9FUNG</name>
<dbReference type="Proteomes" id="UP000193920">
    <property type="component" value="Unassembled WGS sequence"/>
</dbReference>
<dbReference type="AlphaFoldDB" id="A0A1Y2E8X1"/>
<sequence>MNSKIFIDEYSNSKFTPENNNKSFKRDTFDSIYEINNNIHNYKKKIDNNNENNIDNLPSTSNNIPNCKIRVNTEISNFKFKKFNSSEFLKNNNPVKSRKGKKIKKLVKIIILII</sequence>
<comment type="caution">
    <text evidence="1">The sequence shown here is derived from an EMBL/GenBank/DDBJ whole genome shotgun (WGS) entry which is preliminary data.</text>
</comment>
<proteinExistence type="predicted"/>
<evidence type="ECO:0000313" key="1">
    <source>
        <dbReference type="EMBL" id="ORY67982.1"/>
    </source>
</evidence>